<dbReference type="RefSeq" id="XP_066716370.1">
    <property type="nucleotide sequence ID" value="XM_066857101.1"/>
</dbReference>
<dbReference type="Pfam" id="PF13193">
    <property type="entry name" value="AMP-binding_C"/>
    <property type="match status" value="1"/>
</dbReference>
<dbReference type="PANTHER" id="PTHR43107">
    <property type="entry name" value="LONG-CHAIN FATTY ACID TRANSPORT PROTEIN"/>
    <property type="match status" value="1"/>
</dbReference>
<comment type="caution">
    <text evidence="5">The sequence shown here is derived from an EMBL/GenBank/DDBJ whole genome shotgun (WGS) entry which is preliminary data.</text>
</comment>
<accession>A0ABR1VCY0</accession>
<dbReference type="InterPro" id="IPR045851">
    <property type="entry name" value="AMP-bd_C_sf"/>
</dbReference>
<dbReference type="Gene3D" id="3.40.50.12780">
    <property type="entry name" value="N-terminal domain of ligase-like"/>
    <property type="match status" value="1"/>
</dbReference>
<dbReference type="SUPFAM" id="SSF56801">
    <property type="entry name" value="Acetyl-CoA synthetase-like"/>
    <property type="match status" value="1"/>
</dbReference>
<evidence type="ECO:0000313" key="5">
    <source>
        <dbReference type="EMBL" id="KAK8069076.1"/>
    </source>
</evidence>
<evidence type="ECO:0000256" key="2">
    <source>
        <dbReference type="ARBA" id="ARBA00022598"/>
    </source>
</evidence>
<keyword evidence="2" id="KW-0436">Ligase</keyword>
<evidence type="ECO:0000313" key="6">
    <source>
        <dbReference type="Proteomes" id="UP001480595"/>
    </source>
</evidence>
<evidence type="ECO:0000259" key="3">
    <source>
        <dbReference type="Pfam" id="PF00501"/>
    </source>
</evidence>
<gene>
    <name evidence="5" type="ORF">PG994_005692</name>
</gene>
<feature type="domain" description="AMP-dependent synthetase/ligase" evidence="3">
    <location>
        <begin position="57"/>
        <end position="451"/>
    </location>
</feature>
<organism evidence="5 6">
    <name type="scientific">Apiospora phragmitis</name>
    <dbReference type="NCBI Taxonomy" id="2905665"/>
    <lineage>
        <taxon>Eukaryota</taxon>
        <taxon>Fungi</taxon>
        <taxon>Dikarya</taxon>
        <taxon>Ascomycota</taxon>
        <taxon>Pezizomycotina</taxon>
        <taxon>Sordariomycetes</taxon>
        <taxon>Xylariomycetidae</taxon>
        <taxon>Amphisphaeriales</taxon>
        <taxon>Apiosporaceae</taxon>
        <taxon>Apiospora</taxon>
    </lineage>
</organism>
<dbReference type="GeneID" id="92090164"/>
<dbReference type="InterPro" id="IPR000873">
    <property type="entry name" value="AMP-dep_synth/lig_dom"/>
</dbReference>
<comment type="similarity">
    <text evidence="1">Belongs to the ATP-dependent AMP-binding enzyme family.</text>
</comment>
<dbReference type="InterPro" id="IPR020845">
    <property type="entry name" value="AMP-binding_CS"/>
</dbReference>
<dbReference type="Proteomes" id="UP001480595">
    <property type="component" value="Unassembled WGS sequence"/>
</dbReference>
<dbReference type="Gene3D" id="3.30.300.30">
    <property type="match status" value="1"/>
</dbReference>
<keyword evidence="6" id="KW-1185">Reference proteome</keyword>
<protein>
    <submittedName>
        <fullName evidence="5">Uncharacterized protein</fullName>
    </submittedName>
</protein>
<dbReference type="Pfam" id="PF00501">
    <property type="entry name" value="AMP-binding"/>
    <property type="match status" value="1"/>
</dbReference>
<dbReference type="InterPro" id="IPR042099">
    <property type="entry name" value="ANL_N_sf"/>
</dbReference>
<dbReference type="PROSITE" id="PS00455">
    <property type="entry name" value="AMP_BINDING"/>
    <property type="match status" value="1"/>
</dbReference>
<proteinExistence type="inferred from homology"/>
<dbReference type="EMBL" id="JAQQWL010000006">
    <property type="protein sequence ID" value="KAK8069076.1"/>
    <property type="molecule type" value="Genomic_DNA"/>
</dbReference>
<sequence length="647" mass="71923">MAALAAASVAATTAALSYLDAKYHIRQDWKIISGKKKAGKLLEQAIKDKRVSQWYFFEKHAQEKPNAECIWWRPGSYTWAEAYHRSCQFAQYFLGQGVKPGDLVALFMANSPDFLFAWLGLFAIGAAPAMINHNLSKAALLHCLGIAETPFVLADGSPELLARIDEVEEELGAKGVKVVKLAEARAEINSLKGERPGDELRENVGPMSPFGLFYTRYGRPAARSPKLYGKENDELTNSSGTTGMPKACIIPGTAGFFHGVSKECGISYVQGDNQRYYDCMPLYHGTGAISGMTQILTGMTLCLAPKFSASRFWDDIRDSKATWFVYVGETVRYLLAAPPSPRDKDHHVHSIYGNGLRPDVWKPFRDRFGIEKIFEFFNSTEGMLALDNPARGDYRAHSVGHHGLLLRNRYHNTYIPVAIDPDTGDIVRNPKTGFATRVPYEAGGEILVAQPSPYAPPFVGYHGNKEASEKKFVRDVFKKGDLYYRTGDALRRDADGRWYFMDRLGDTFRWKGENVSTAEVSEVLGRHPGVLEATVYGIGLPGHDGKAGMAAIYIDPAAKSFDYDGLLKHARTHLPKYAVPIFVRRIKERSATHNNKQNKVPLKNEGIDPSKVNGDPLFWVSEYGKGNSYAPFTEKELEELNAGKAKL</sequence>
<feature type="domain" description="AMP-binding enzyme C-terminal" evidence="4">
    <location>
        <begin position="519"/>
        <end position="596"/>
    </location>
</feature>
<name>A0ABR1VCY0_9PEZI</name>
<reference evidence="5 6" key="1">
    <citation type="submission" date="2023-01" db="EMBL/GenBank/DDBJ databases">
        <title>Analysis of 21 Apiospora genomes using comparative genomics revels a genus with tremendous synthesis potential of carbohydrate active enzymes and secondary metabolites.</title>
        <authorList>
            <person name="Sorensen T."/>
        </authorList>
    </citation>
    <scope>NUCLEOTIDE SEQUENCE [LARGE SCALE GENOMIC DNA]</scope>
    <source>
        <strain evidence="5 6">CBS 135458</strain>
    </source>
</reference>
<evidence type="ECO:0000256" key="1">
    <source>
        <dbReference type="ARBA" id="ARBA00006432"/>
    </source>
</evidence>
<evidence type="ECO:0000259" key="4">
    <source>
        <dbReference type="Pfam" id="PF13193"/>
    </source>
</evidence>
<dbReference type="PANTHER" id="PTHR43107:SF6">
    <property type="entry name" value="ACYL-COA SYNTHETASE FAMILY PROTEIN (CEFD1), PUTATIVE (AFU_ORTHOLOGUE AFUA_6G03630)-RELATED"/>
    <property type="match status" value="1"/>
</dbReference>
<dbReference type="InterPro" id="IPR025110">
    <property type="entry name" value="AMP-bd_C"/>
</dbReference>